<comment type="caution">
    <text evidence="8">The sequence shown here is derived from an EMBL/GenBank/DDBJ whole genome shotgun (WGS) entry which is preliminary data.</text>
</comment>
<dbReference type="Pfam" id="PF05175">
    <property type="entry name" value="MTS"/>
    <property type="match status" value="1"/>
</dbReference>
<comment type="catalytic activity">
    <reaction evidence="4 5">
        <text>L-glutaminyl-[peptide chain release factor] + S-adenosyl-L-methionine = N(5)-methyl-L-glutaminyl-[peptide chain release factor] + S-adenosyl-L-homocysteine + H(+)</text>
        <dbReference type="Rhea" id="RHEA:42896"/>
        <dbReference type="Rhea" id="RHEA-COMP:10271"/>
        <dbReference type="Rhea" id="RHEA-COMP:10272"/>
        <dbReference type="ChEBI" id="CHEBI:15378"/>
        <dbReference type="ChEBI" id="CHEBI:30011"/>
        <dbReference type="ChEBI" id="CHEBI:57856"/>
        <dbReference type="ChEBI" id="CHEBI:59789"/>
        <dbReference type="ChEBI" id="CHEBI:61891"/>
        <dbReference type="EC" id="2.1.1.297"/>
    </reaction>
</comment>
<dbReference type="CDD" id="cd02440">
    <property type="entry name" value="AdoMet_MTases"/>
    <property type="match status" value="1"/>
</dbReference>
<name>A0ABV6NK56_9BACI</name>
<feature type="binding site" evidence="5">
    <location>
        <position position="191"/>
    </location>
    <ligand>
        <name>S-adenosyl-L-methionine</name>
        <dbReference type="ChEBI" id="CHEBI:59789"/>
    </ligand>
</feature>
<dbReference type="NCBIfam" id="TIGR03534">
    <property type="entry name" value="RF_mod_PrmC"/>
    <property type="match status" value="1"/>
</dbReference>
<dbReference type="InterPro" id="IPR004556">
    <property type="entry name" value="HemK-like"/>
</dbReference>
<proteinExistence type="inferred from homology"/>
<dbReference type="EMBL" id="JBHLTR010000054">
    <property type="protein sequence ID" value="MFC0561084.1"/>
    <property type="molecule type" value="Genomic_DNA"/>
</dbReference>
<dbReference type="EC" id="2.1.1.297" evidence="5"/>
<protein>
    <recommendedName>
        <fullName evidence="5">Release factor glutamine methyltransferase</fullName>
        <shortName evidence="5">RF MTase</shortName>
        <ecNumber evidence="5">2.1.1.297</ecNumber>
    </recommendedName>
    <alternativeName>
        <fullName evidence="5">N5-glutamine methyltransferase PrmC</fullName>
    </alternativeName>
    <alternativeName>
        <fullName evidence="5">Protein-(glutamine-N5) MTase PrmC</fullName>
    </alternativeName>
    <alternativeName>
        <fullName evidence="5">Protein-glutamine N-methyltransferase PrmC</fullName>
    </alternativeName>
</protein>
<evidence type="ECO:0000256" key="3">
    <source>
        <dbReference type="ARBA" id="ARBA00022691"/>
    </source>
</evidence>
<dbReference type="Pfam" id="PF17827">
    <property type="entry name" value="PrmC_N"/>
    <property type="match status" value="1"/>
</dbReference>
<keyword evidence="3 5" id="KW-0949">S-adenosyl-L-methionine</keyword>
<comment type="similarity">
    <text evidence="5">Belongs to the protein N5-glutamine methyltransferase family. PrmC subfamily.</text>
</comment>
<dbReference type="InterPro" id="IPR050320">
    <property type="entry name" value="N5-glutamine_MTase"/>
</dbReference>
<feature type="domain" description="Methyltransferase small" evidence="6">
    <location>
        <begin position="113"/>
        <end position="194"/>
    </location>
</feature>
<dbReference type="PANTHER" id="PTHR18895:SF74">
    <property type="entry name" value="MTRF1L RELEASE FACTOR GLUTAMINE METHYLTRANSFERASE"/>
    <property type="match status" value="1"/>
</dbReference>
<dbReference type="GO" id="GO:0032259">
    <property type="term" value="P:methylation"/>
    <property type="evidence" value="ECO:0007669"/>
    <property type="project" value="UniProtKB-KW"/>
</dbReference>
<dbReference type="RefSeq" id="WP_273842386.1">
    <property type="nucleotide sequence ID" value="NZ_JAQQWT010000005.1"/>
</dbReference>
<comment type="caution">
    <text evidence="5">Lacks conserved residue(s) required for the propagation of feature annotation.</text>
</comment>
<sequence>MKPITIQEALRWASSFLAERELEQPVADWLIRHYLQVNRTELLMRLQDPFEDQYFTQLKIDLERYASGVPVQHIIGYEEFFGRRFQVSEHVLIPRPETEELVVAVLDLKKQFFENEQVQLVDVGAGSGAISVTLALEDPSLHVQAIDISENALTVARGNAQSLHAKVSFLQGDLLEPLLAAKTKMDIVVSNPPYIPLSDAESLAIHVREHEPHLALFGGEDGLDLYRRFMSELPLCINEKGIVAFEVGVGQAEVVREMLAAIFPLAETEVKHDINGKERMVFAYGDMRVEK</sequence>
<dbReference type="GO" id="GO:0102559">
    <property type="term" value="F:peptide chain release factor N(5)-glutamine methyltransferase activity"/>
    <property type="evidence" value="ECO:0007669"/>
    <property type="project" value="UniProtKB-EC"/>
</dbReference>
<keyword evidence="2 5" id="KW-0808">Transferase</keyword>
<comment type="function">
    <text evidence="5">Methylates the class 1 translation termination release factors RF1/PrfA and RF2/PrfB on the glutamine residue of the universally conserved GGQ motif.</text>
</comment>
<evidence type="ECO:0000313" key="8">
    <source>
        <dbReference type="EMBL" id="MFC0561084.1"/>
    </source>
</evidence>
<evidence type="ECO:0000259" key="7">
    <source>
        <dbReference type="Pfam" id="PF17827"/>
    </source>
</evidence>
<dbReference type="Gene3D" id="3.40.50.150">
    <property type="entry name" value="Vaccinia Virus protein VP39"/>
    <property type="match status" value="1"/>
</dbReference>
<feature type="binding site" evidence="5">
    <location>
        <position position="147"/>
    </location>
    <ligand>
        <name>S-adenosyl-L-methionine</name>
        <dbReference type="ChEBI" id="CHEBI:59789"/>
    </ligand>
</feature>
<gene>
    <name evidence="5 8" type="primary">prmC</name>
    <name evidence="8" type="ORF">ACFFH4_19240</name>
</gene>
<accession>A0ABV6NK56</accession>
<dbReference type="NCBIfam" id="TIGR00536">
    <property type="entry name" value="hemK_fam"/>
    <property type="match status" value="1"/>
</dbReference>
<dbReference type="PANTHER" id="PTHR18895">
    <property type="entry name" value="HEMK METHYLTRANSFERASE"/>
    <property type="match status" value="1"/>
</dbReference>
<dbReference type="InterPro" id="IPR040758">
    <property type="entry name" value="PrmC_N"/>
</dbReference>
<keyword evidence="9" id="KW-1185">Reference proteome</keyword>
<dbReference type="InterPro" id="IPR002052">
    <property type="entry name" value="DNA_methylase_N6_adenine_CS"/>
</dbReference>
<keyword evidence="1 5" id="KW-0489">Methyltransferase</keyword>
<dbReference type="HAMAP" id="MF_02126">
    <property type="entry name" value="RF_methyltr_PrmC"/>
    <property type="match status" value="1"/>
</dbReference>
<feature type="binding site" evidence="5">
    <location>
        <begin position="191"/>
        <end position="194"/>
    </location>
    <ligand>
        <name>substrate</name>
    </ligand>
</feature>
<evidence type="ECO:0000256" key="4">
    <source>
        <dbReference type="ARBA" id="ARBA00048391"/>
    </source>
</evidence>
<reference evidence="8 9" key="1">
    <citation type="submission" date="2024-09" db="EMBL/GenBank/DDBJ databases">
        <authorList>
            <person name="Sun Q."/>
            <person name="Mori K."/>
        </authorList>
    </citation>
    <scope>NUCLEOTIDE SEQUENCE [LARGE SCALE GENOMIC DNA]</scope>
    <source>
        <strain evidence="8 9">NCAIM B.02301</strain>
    </source>
</reference>
<evidence type="ECO:0000256" key="5">
    <source>
        <dbReference type="HAMAP-Rule" id="MF_02126"/>
    </source>
</evidence>
<dbReference type="InterPro" id="IPR019874">
    <property type="entry name" value="RF_methyltr_PrmC"/>
</dbReference>
<dbReference type="Proteomes" id="UP001589833">
    <property type="component" value="Unassembled WGS sequence"/>
</dbReference>
<organism evidence="8 9">
    <name type="scientific">Halalkalibacter alkalisediminis</name>
    <dbReference type="NCBI Taxonomy" id="935616"/>
    <lineage>
        <taxon>Bacteria</taxon>
        <taxon>Bacillati</taxon>
        <taxon>Bacillota</taxon>
        <taxon>Bacilli</taxon>
        <taxon>Bacillales</taxon>
        <taxon>Bacillaceae</taxon>
        <taxon>Halalkalibacter</taxon>
    </lineage>
</organism>
<feature type="domain" description="Release factor glutamine methyltransferase N-terminal" evidence="7">
    <location>
        <begin position="8"/>
        <end position="76"/>
    </location>
</feature>
<dbReference type="Gene3D" id="1.10.8.10">
    <property type="entry name" value="DNA helicase RuvA subunit, C-terminal domain"/>
    <property type="match status" value="1"/>
</dbReference>
<evidence type="ECO:0000313" key="9">
    <source>
        <dbReference type="Proteomes" id="UP001589833"/>
    </source>
</evidence>
<feature type="binding site" evidence="5">
    <location>
        <begin position="124"/>
        <end position="128"/>
    </location>
    <ligand>
        <name>S-adenosyl-L-methionine</name>
        <dbReference type="ChEBI" id="CHEBI:59789"/>
    </ligand>
</feature>
<evidence type="ECO:0000256" key="1">
    <source>
        <dbReference type="ARBA" id="ARBA00022603"/>
    </source>
</evidence>
<dbReference type="PROSITE" id="PS00092">
    <property type="entry name" value="N6_MTASE"/>
    <property type="match status" value="1"/>
</dbReference>
<evidence type="ECO:0000259" key="6">
    <source>
        <dbReference type="Pfam" id="PF05175"/>
    </source>
</evidence>
<evidence type="ECO:0000256" key="2">
    <source>
        <dbReference type="ARBA" id="ARBA00022679"/>
    </source>
</evidence>
<dbReference type="InterPro" id="IPR007848">
    <property type="entry name" value="Small_mtfrase_dom"/>
</dbReference>
<dbReference type="InterPro" id="IPR029063">
    <property type="entry name" value="SAM-dependent_MTases_sf"/>
</dbReference>
<dbReference type="SUPFAM" id="SSF53335">
    <property type="entry name" value="S-adenosyl-L-methionine-dependent methyltransferases"/>
    <property type="match status" value="1"/>
</dbReference>